<dbReference type="AlphaFoldDB" id="A0AAD6IQC0"/>
<dbReference type="Proteomes" id="UP001221413">
    <property type="component" value="Unassembled WGS sequence"/>
</dbReference>
<organism evidence="1 2">
    <name type="scientific">Drechslerella dactyloides</name>
    <name type="common">Nematode-trapping fungus</name>
    <name type="synonym">Arthrobotrys dactyloides</name>
    <dbReference type="NCBI Taxonomy" id="74499"/>
    <lineage>
        <taxon>Eukaryota</taxon>
        <taxon>Fungi</taxon>
        <taxon>Dikarya</taxon>
        <taxon>Ascomycota</taxon>
        <taxon>Pezizomycotina</taxon>
        <taxon>Orbiliomycetes</taxon>
        <taxon>Orbiliales</taxon>
        <taxon>Orbiliaceae</taxon>
        <taxon>Drechslerella</taxon>
    </lineage>
</organism>
<accession>A0AAD6IQC0</accession>
<evidence type="ECO:0000313" key="2">
    <source>
        <dbReference type="Proteomes" id="UP001221413"/>
    </source>
</evidence>
<evidence type="ECO:0000313" key="1">
    <source>
        <dbReference type="EMBL" id="KAJ6256499.1"/>
    </source>
</evidence>
<keyword evidence="2" id="KW-1185">Reference proteome</keyword>
<comment type="caution">
    <text evidence="1">The sequence shown here is derived from an EMBL/GenBank/DDBJ whole genome shotgun (WGS) entry which is preliminary data.</text>
</comment>
<gene>
    <name evidence="1" type="ORF">Dda_8361</name>
</gene>
<proteinExistence type="predicted"/>
<protein>
    <recommendedName>
        <fullName evidence="3">F-box domain-containing protein</fullName>
    </recommendedName>
</protein>
<sequence>MATAAVHPFGKLPFELVREVCLDLDKRSIKNLRLAYPAAAVPAAAGAVLFETVALRLSARRWSLAAFEQAQLPRDYRLRTLCHTRTLVVDTRYIYIDSDALAAPEDPGYAVLHASRLERTAVARDDTQVSAAEYNAFFRVLSRTLAGAESVRRVKWRTSHICPPDLRWRISCLLCRPAGYTLSFSLETYKLTDFGDYFSYLSYLHHLDIRCGAPHDYHLNLATSDITAIAGAVRRSPSLRGFGLYFDTDYVDYYSGFPERKRHDRLRPLLAALEVRGDTLEYLKGSIGWGLVRGLDWSKMKALRNLDALWSCVCFRGLEEPEAAPTLYNGLTAAGVQLRRFTTNAYRLATHQYLLRHAPNGGASTLTEICLEHGHHGPDSLLISKRFWTEVIPLYANTLRRLSVAHGNRTSWCWRGPEDNYAKDALLKCRRLEELAIGFCDKRVCYLGDMIETLVRACPRLRLLDMIFSQSVLDLLRTMDVLTVWSSMDGVYANRSLYLCYQHRACSFYKFPVKHAVGTGPPVSFDYLVQSWRLQLSEDGDYRFERRDDEYFFNDLTEVTDCCKLPLYARDFRAAAKGVTVPYDPNWRHYVDLDAPELTRLLADMTALHAVQRTDCPVGGTDEAWLEEGDEVPVLDAQLDRSLNSLTFAVLSAIEKLEASIAVVSDSGDLARAVEEFTKYGIADPHRAHIRVLKDVLANLQRYLDEITYLQRQAVDASVWASFIADTNSPFPTPAQNLPVLLCDMTDCTFNNAYRSLPSGEVVPVTTVTFYTEAQTEFAERIRDLAQLLADSEEINLRHLSWSRKLTEGAFDFSSLVPGWWEEARRTPRTVESVVLAVGEWIRCWYIRGRVGSMLETVLGMSPISQYLNGDPEAELVARPDDGWPWQQR</sequence>
<evidence type="ECO:0008006" key="3">
    <source>
        <dbReference type="Google" id="ProtNLM"/>
    </source>
</evidence>
<name>A0AAD6IQC0_DREDA</name>
<dbReference type="EMBL" id="JAQGDS010000012">
    <property type="protein sequence ID" value="KAJ6256499.1"/>
    <property type="molecule type" value="Genomic_DNA"/>
</dbReference>
<reference evidence="1" key="1">
    <citation type="submission" date="2023-01" db="EMBL/GenBank/DDBJ databases">
        <title>The chitinases involved in constricting ring structure development in the nematode-trapping fungus Drechslerella dactyloides.</title>
        <authorList>
            <person name="Wang R."/>
            <person name="Zhang L."/>
            <person name="Tang P."/>
            <person name="Li S."/>
            <person name="Liang L."/>
        </authorList>
    </citation>
    <scope>NUCLEOTIDE SEQUENCE</scope>
    <source>
        <strain evidence="1">YMF1.00031</strain>
    </source>
</reference>